<accession>A0ABR2JRE9</accession>
<keyword evidence="2 3" id="KW-0067">ATP-binding</keyword>
<dbReference type="InterPro" id="IPR008271">
    <property type="entry name" value="Ser/Thr_kinase_AS"/>
</dbReference>
<dbReference type="SUPFAM" id="SSF56112">
    <property type="entry name" value="Protein kinase-like (PK-like)"/>
    <property type="match status" value="1"/>
</dbReference>
<dbReference type="PROSITE" id="PS50011">
    <property type="entry name" value="PROTEIN_KINASE_DOM"/>
    <property type="match status" value="1"/>
</dbReference>
<dbReference type="SMART" id="SM00220">
    <property type="entry name" value="S_TKc"/>
    <property type="match status" value="1"/>
</dbReference>
<feature type="domain" description="Protein kinase" evidence="5">
    <location>
        <begin position="17"/>
        <end position="258"/>
    </location>
</feature>
<evidence type="ECO:0000313" key="6">
    <source>
        <dbReference type="EMBL" id="KAK8881274.1"/>
    </source>
</evidence>
<keyword evidence="4" id="KW-0418">Kinase</keyword>
<dbReference type="InterPro" id="IPR000719">
    <property type="entry name" value="Prot_kinase_dom"/>
</dbReference>
<keyword evidence="7" id="KW-1185">Reference proteome</keyword>
<evidence type="ECO:0000256" key="4">
    <source>
        <dbReference type="RuleBase" id="RU000304"/>
    </source>
</evidence>
<dbReference type="PANTHER" id="PTHR24362:SF309">
    <property type="entry name" value="PROTEIN KINASE DOMAIN-CONTAINING PROTEIN"/>
    <property type="match status" value="1"/>
</dbReference>
<evidence type="ECO:0000256" key="2">
    <source>
        <dbReference type="ARBA" id="ARBA00022840"/>
    </source>
</evidence>
<comment type="similarity">
    <text evidence="4">Belongs to the protein kinase superfamily.</text>
</comment>
<dbReference type="Proteomes" id="UP001470230">
    <property type="component" value="Unassembled WGS sequence"/>
</dbReference>
<sequence length="341" mass="39440">MMEELDHIQAILAQHGYQYKKILGQGGFSTVLLCHCEKYNHDFAVKRTIKNRMTEDEYNTLVSLTHPHIIKLYDAFEDENSQYLVMEYCPNGTIKEKGKLNYTQFVYYAKQLLDSLAYCHAKKIAHRDIKPANILFDQYENTKLADFGIAKIFDINSKSDEKCGSIKFFAPEMFQSNVICPFKADIWALGITFFCMATGKYPFHGSTKKEIKQNILIGELNFSKYDVDQRIRFLILRMTQMNPQLRQSPDKLLKLSMFSSSSIDKKLHCTIDQLGRKPNQNGPYITSYRSVSMTFENDLSSSSYEDVKKTADFTKLHSFRSINKVLTTPRNNRHFPSAKPT</sequence>
<keyword evidence="4" id="KW-0808">Transferase</keyword>
<dbReference type="EMBL" id="JAPFFF010000010">
    <property type="protein sequence ID" value="KAK8881274.1"/>
    <property type="molecule type" value="Genomic_DNA"/>
</dbReference>
<proteinExistence type="inferred from homology"/>
<dbReference type="Gene3D" id="1.10.510.10">
    <property type="entry name" value="Transferase(Phosphotransferase) domain 1"/>
    <property type="match status" value="1"/>
</dbReference>
<feature type="binding site" evidence="3">
    <location>
        <position position="46"/>
    </location>
    <ligand>
        <name>ATP</name>
        <dbReference type="ChEBI" id="CHEBI:30616"/>
    </ligand>
</feature>
<dbReference type="Pfam" id="PF00069">
    <property type="entry name" value="Pkinase"/>
    <property type="match status" value="1"/>
</dbReference>
<organism evidence="6 7">
    <name type="scientific">Tritrichomonas musculus</name>
    <dbReference type="NCBI Taxonomy" id="1915356"/>
    <lineage>
        <taxon>Eukaryota</taxon>
        <taxon>Metamonada</taxon>
        <taxon>Parabasalia</taxon>
        <taxon>Tritrichomonadida</taxon>
        <taxon>Tritrichomonadidae</taxon>
        <taxon>Tritrichomonas</taxon>
    </lineage>
</organism>
<name>A0ABR2JRE9_9EUKA</name>
<reference evidence="6 7" key="1">
    <citation type="submission" date="2024-04" db="EMBL/GenBank/DDBJ databases">
        <title>Tritrichomonas musculus Genome.</title>
        <authorList>
            <person name="Alves-Ferreira E."/>
            <person name="Grigg M."/>
            <person name="Lorenzi H."/>
            <person name="Galac M."/>
        </authorList>
    </citation>
    <scope>NUCLEOTIDE SEQUENCE [LARGE SCALE GENOMIC DNA]</scope>
    <source>
        <strain evidence="6 7">EAF2021</strain>
    </source>
</reference>
<evidence type="ECO:0000313" key="7">
    <source>
        <dbReference type="Proteomes" id="UP001470230"/>
    </source>
</evidence>
<protein>
    <recommendedName>
        <fullName evidence="5">Protein kinase domain-containing protein</fullName>
    </recommendedName>
</protein>
<evidence type="ECO:0000259" key="5">
    <source>
        <dbReference type="PROSITE" id="PS50011"/>
    </source>
</evidence>
<dbReference type="PANTHER" id="PTHR24362">
    <property type="entry name" value="SERINE/THREONINE-PROTEIN KINASE NEK"/>
    <property type="match status" value="1"/>
</dbReference>
<evidence type="ECO:0000256" key="3">
    <source>
        <dbReference type="PROSITE-ProRule" id="PRU10141"/>
    </source>
</evidence>
<dbReference type="InterPro" id="IPR017441">
    <property type="entry name" value="Protein_kinase_ATP_BS"/>
</dbReference>
<comment type="caution">
    <text evidence="6">The sequence shown here is derived from an EMBL/GenBank/DDBJ whole genome shotgun (WGS) entry which is preliminary data.</text>
</comment>
<dbReference type="InterPro" id="IPR011009">
    <property type="entry name" value="Kinase-like_dom_sf"/>
</dbReference>
<keyword evidence="1 3" id="KW-0547">Nucleotide-binding</keyword>
<evidence type="ECO:0000256" key="1">
    <source>
        <dbReference type="ARBA" id="ARBA00022741"/>
    </source>
</evidence>
<dbReference type="PROSITE" id="PS00107">
    <property type="entry name" value="PROTEIN_KINASE_ATP"/>
    <property type="match status" value="1"/>
</dbReference>
<gene>
    <name evidence="6" type="ORF">M9Y10_004008</name>
</gene>
<keyword evidence="4" id="KW-0723">Serine/threonine-protein kinase</keyword>
<dbReference type="PROSITE" id="PS00108">
    <property type="entry name" value="PROTEIN_KINASE_ST"/>
    <property type="match status" value="1"/>
</dbReference>